<keyword evidence="3" id="KW-1185">Reference proteome</keyword>
<feature type="region of interest" description="Disordered" evidence="1">
    <location>
        <begin position="1"/>
        <end position="43"/>
    </location>
</feature>
<dbReference type="KEGG" id="tpv:TP01_0555"/>
<organism evidence="2 3">
    <name type="scientific">Theileria parva</name>
    <name type="common">East coast fever infection agent</name>
    <dbReference type="NCBI Taxonomy" id="5875"/>
    <lineage>
        <taxon>Eukaryota</taxon>
        <taxon>Sar</taxon>
        <taxon>Alveolata</taxon>
        <taxon>Apicomplexa</taxon>
        <taxon>Aconoidasida</taxon>
        <taxon>Piroplasmida</taxon>
        <taxon>Theileriidae</taxon>
        <taxon>Theileria</taxon>
    </lineage>
</organism>
<dbReference type="InParanoid" id="Q4N8B7"/>
<feature type="compositionally biased region" description="Basic and acidic residues" evidence="1">
    <location>
        <begin position="32"/>
        <end position="43"/>
    </location>
</feature>
<dbReference type="RefSeq" id="XP_766074.1">
    <property type="nucleotide sequence ID" value="XM_760981.1"/>
</dbReference>
<reference evidence="2 3" key="1">
    <citation type="journal article" date="2005" name="Science">
        <title>Genome sequence of Theileria parva, a bovine pathogen that transforms lymphocytes.</title>
        <authorList>
            <person name="Gardner M.J."/>
            <person name="Bishop R."/>
            <person name="Shah T."/>
            <person name="de Villiers E.P."/>
            <person name="Carlton J.M."/>
            <person name="Hall N."/>
            <person name="Ren Q."/>
            <person name="Paulsen I.T."/>
            <person name="Pain A."/>
            <person name="Berriman M."/>
            <person name="Wilson R.J.M."/>
            <person name="Sato S."/>
            <person name="Ralph S.A."/>
            <person name="Mann D.J."/>
            <person name="Xiong Z."/>
            <person name="Shallom S.J."/>
            <person name="Weidman J."/>
            <person name="Jiang L."/>
            <person name="Lynn J."/>
            <person name="Weaver B."/>
            <person name="Shoaibi A."/>
            <person name="Domingo A.R."/>
            <person name="Wasawo D."/>
            <person name="Crabtree J."/>
            <person name="Wortman J.R."/>
            <person name="Haas B."/>
            <person name="Angiuoli S.V."/>
            <person name="Creasy T.H."/>
            <person name="Lu C."/>
            <person name="Suh B."/>
            <person name="Silva J.C."/>
            <person name="Utterback T.R."/>
            <person name="Feldblyum T.V."/>
            <person name="Pertea M."/>
            <person name="Allen J."/>
            <person name="Nierman W.C."/>
            <person name="Taracha E.L.N."/>
            <person name="Salzberg S.L."/>
            <person name="White O.R."/>
            <person name="Fitzhugh H.A."/>
            <person name="Morzaria S."/>
            <person name="Venter J.C."/>
            <person name="Fraser C.M."/>
            <person name="Nene V."/>
        </authorList>
    </citation>
    <scope>NUCLEOTIDE SEQUENCE [LARGE SCALE GENOMIC DNA]</scope>
    <source>
        <strain evidence="2 3">Muguga</strain>
    </source>
</reference>
<feature type="compositionally biased region" description="Low complexity" evidence="1">
    <location>
        <begin position="11"/>
        <end position="31"/>
    </location>
</feature>
<dbReference type="Proteomes" id="UP000001949">
    <property type="component" value="Unassembled WGS sequence"/>
</dbReference>
<dbReference type="EMBL" id="AAGK01000001">
    <property type="protein sequence ID" value="EAN33791.1"/>
    <property type="molecule type" value="Genomic_DNA"/>
</dbReference>
<gene>
    <name evidence="2" type="ordered locus">TP01_0555</name>
</gene>
<proteinExistence type="predicted"/>
<protein>
    <submittedName>
        <fullName evidence="2">Uncharacterized protein</fullName>
    </submittedName>
</protein>
<evidence type="ECO:0000313" key="2">
    <source>
        <dbReference type="EMBL" id="EAN33791.1"/>
    </source>
</evidence>
<evidence type="ECO:0000313" key="3">
    <source>
        <dbReference type="Proteomes" id="UP000001949"/>
    </source>
</evidence>
<dbReference type="VEuPathDB" id="PiroplasmaDB:TpMuguga_01g00555"/>
<dbReference type="GeneID" id="3503521"/>
<sequence length="146" mass="16811">MCASVNRNKPRVGSRNSSRRSSISSTRSVRSTRGEELGKLLNERTRHSQIAAFNKDNPPKHMNLRENMNLQMNLPKEINVPKQMNLPKELNVRENVRENVQRTPRGLKEPMRKPVDKPLGAQKTVKKLKKPSLFSRLLNKVKSLIH</sequence>
<accession>Q4N8B7</accession>
<name>Q4N8B7_THEPA</name>
<evidence type="ECO:0000256" key="1">
    <source>
        <dbReference type="SAM" id="MobiDB-lite"/>
    </source>
</evidence>
<dbReference type="AlphaFoldDB" id="Q4N8B7"/>
<comment type="caution">
    <text evidence="2">The sequence shown here is derived from an EMBL/GenBank/DDBJ whole genome shotgun (WGS) entry which is preliminary data.</text>
</comment>